<evidence type="ECO:0000313" key="5">
    <source>
        <dbReference type="Proteomes" id="UP001497457"/>
    </source>
</evidence>
<accession>A0ABC9CIN5</accession>
<keyword evidence="1" id="KW-0479">Metal-binding</keyword>
<dbReference type="InterPro" id="IPR036236">
    <property type="entry name" value="Znf_C2H2_sf"/>
</dbReference>
<reference evidence="5" key="1">
    <citation type="submission" date="2024-06" db="EMBL/GenBank/DDBJ databases">
        <authorList>
            <person name="Ryan C."/>
        </authorList>
    </citation>
    <scope>NUCLEOTIDE SEQUENCE [LARGE SCALE GENOMIC DNA]</scope>
</reference>
<feature type="domain" description="C2H2-type" evidence="3">
    <location>
        <begin position="294"/>
        <end position="321"/>
    </location>
</feature>
<proteinExistence type="predicted"/>
<feature type="domain" description="C2H2-type" evidence="3">
    <location>
        <begin position="113"/>
        <end position="140"/>
    </location>
</feature>
<feature type="region of interest" description="Disordered" evidence="2">
    <location>
        <begin position="550"/>
        <end position="582"/>
    </location>
</feature>
<dbReference type="Gene3D" id="3.30.160.60">
    <property type="entry name" value="Classic Zinc Finger"/>
    <property type="match status" value="1"/>
</dbReference>
<evidence type="ECO:0000313" key="4">
    <source>
        <dbReference type="EMBL" id="CAL5020485.1"/>
    </source>
</evidence>
<dbReference type="PROSITE" id="PS00028">
    <property type="entry name" value="ZINC_FINGER_C2H2_1"/>
    <property type="match status" value="4"/>
</dbReference>
<gene>
    <name evidence="4" type="ORF">URODEC1_LOCUS75408</name>
</gene>
<dbReference type="Proteomes" id="UP001497457">
    <property type="component" value="Chromosome 3rd"/>
</dbReference>
<dbReference type="SUPFAM" id="SSF57667">
    <property type="entry name" value="beta-beta-alpha zinc fingers"/>
    <property type="match status" value="2"/>
</dbReference>
<dbReference type="AlphaFoldDB" id="A0ABC9CIN5"/>
<dbReference type="Pfam" id="PF13912">
    <property type="entry name" value="zf-C2H2_6"/>
    <property type="match status" value="4"/>
</dbReference>
<feature type="domain" description="C2H2-type" evidence="3">
    <location>
        <begin position="36"/>
        <end position="58"/>
    </location>
</feature>
<keyword evidence="1" id="KW-0863">Zinc-finger</keyword>
<evidence type="ECO:0000256" key="1">
    <source>
        <dbReference type="PROSITE-ProRule" id="PRU00042"/>
    </source>
</evidence>
<dbReference type="SMART" id="SM00355">
    <property type="entry name" value="ZnF_C2H2"/>
    <property type="match status" value="4"/>
</dbReference>
<evidence type="ECO:0000259" key="3">
    <source>
        <dbReference type="PROSITE" id="PS50157"/>
    </source>
</evidence>
<feature type="domain" description="C2H2-type" evidence="3">
    <location>
        <begin position="409"/>
        <end position="431"/>
    </location>
</feature>
<dbReference type="InterPro" id="IPR013087">
    <property type="entry name" value="Znf_C2H2_type"/>
</dbReference>
<dbReference type="PANTHER" id="PTHR47068:SF1">
    <property type="entry name" value="OS02G0659100 PROTEIN"/>
    <property type="match status" value="1"/>
</dbReference>
<keyword evidence="1" id="KW-0862">Zinc</keyword>
<feature type="region of interest" description="Disordered" evidence="2">
    <location>
        <begin position="60"/>
        <end position="81"/>
    </location>
</feature>
<dbReference type="GO" id="GO:0008270">
    <property type="term" value="F:zinc ion binding"/>
    <property type="evidence" value="ECO:0007669"/>
    <property type="project" value="UniProtKB-KW"/>
</dbReference>
<organism evidence="4 5">
    <name type="scientific">Urochloa decumbens</name>
    <dbReference type="NCBI Taxonomy" id="240449"/>
    <lineage>
        <taxon>Eukaryota</taxon>
        <taxon>Viridiplantae</taxon>
        <taxon>Streptophyta</taxon>
        <taxon>Embryophyta</taxon>
        <taxon>Tracheophyta</taxon>
        <taxon>Spermatophyta</taxon>
        <taxon>Magnoliopsida</taxon>
        <taxon>Liliopsida</taxon>
        <taxon>Poales</taxon>
        <taxon>Poaceae</taxon>
        <taxon>PACMAD clade</taxon>
        <taxon>Panicoideae</taxon>
        <taxon>Panicodae</taxon>
        <taxon>Paniceae</taxon>
        <taxon>Melinidinae</taxon>
        <taxon>Urochloa</taxon>
    </lineage>
</organism>
<dbReference type="EMBL" id="OZ075113">
    <property type="protein sequence ID" value="CAL5020485.1"/>
    <property type="molecule type" value="Genomic_DNA"/>
</dbReference>
<reference evidence="4 5" key="2">
    <citation type="submission" date="2024-10" db="EMBL/GenBank/DDBJ databases">
        <authorList>
            <person name="Ryan C."/>
        </authorList>
    </citation>
    <scope>NUCLEOTIDE SEQUENCE [LARGE SCALE GENOMIC DNA]</scope>
</reference>
<protein>
    <recommendedName>
        <fullName evidence="3">C2H2-type domain-containing protein</fullName>
    </recommendedName>
</protein>
<evidence type="ECO:0000256" key="2">
    <source>
        <dbReference type="SAM" id="MobiDB-lite"/>
    </source>
</evidence>
<name>A0ABC9CIN5_9POAL</name>
<dbReference type="PROSITE" id="PS50157">
    <property type="entry name" value="ZINC_FINGER_C2H2_2"/>
    <property type="match status" value="4"/>
</dbReference>
<keyword evidence="5" id="KW-1185">Reference proteome</keyword>
<sequence>MAMVMENQQPLAPLVVVPAPPPLPPPPPPLPQAFKHRCRVCKKGFVCGRALGGHMRAHGVTDDDALSGGDDDDAIDGDGDSSEAAGIASAAAAATARRMYALRTNPGRLKSCRVCENCGKEFTSWKSLLDHGKCHYDEEEGDLDGGGNIGDDAAADNNDSEELALAGGWSKGKRTRRAKVMVVGNGTITEEHVPAPSSEEEDLAKFLVMLSSSSSSAATAAAARPHHKVVVEVDQDVASKNEQRNHNQLLVPQPISMVAPAAVPPPQLKLLAPPQAVLPVPARHAVSTVPRGMFECKACKKVFTSHQALGGHRASHKKVKGCFAAKLESNNNRNDPPPQPQPIAPTSASENVIVNAIPAAIDGNAVNSAGTAVVVMATTAAPETAVAGDEVPAALSAAAAPFKKKGKVHECSICHRVFMSGQALGGHKRCHWLTTGGGDPVAVAKLQPYVTQDHVMHAMCQQLTLGRRPAATMFDASSDPFLDLNVPTATTNPSPPDAARQAAEMNESFLSLTAPAAELYMHSWGAGHSNASNMNNTATSGHYYDAAAAATEDEADSTSAKRAKISDLKDMNMGGETSPWLQVGIGLPSEIDEENQAAQA</sequence>
<feature type="compositionally biased region" description="Acidic residues" evidence="2">
    <location>
        <begin position="62"/>
        <end position="81"/>
    </location>
</feature>
<dbReference type="PANTHER" id="PTHR47068">
    <property type="entry name" value="OS02G0659100 PROTEIN"/>
    <property type="match status" value="1"/>
</dbReference>